<dbReference type="PANTHER" id="PTHR43373">
    <property type="entry name" value="NA(+)/H(+) ANTIPORTER SUBUNIT"/>
    <property type="match status" value="1"/>
</dbReference>
<evidence type="ECO:0000313" key="5">
    <source>
        <dbReference type="EMBL" id="AVD71607.1"/>
    </source>
</evidence>
<feature type="transmembrane region" description="Helical" evidence="3">
    <location>
        <begin position="91"/>
        <end position="112"/>
    </location>
</feature>
<evidence type="ECO:0000256" key="2">
    <source>
        <dbReference type="RuleBase" id="RU000320"/>
    </source>
</evidence>
<feature type="domain" description="NADH:quinone oxidoreductase/Mrp antiporter transmembrane" evidence="4">
    <location>
        <begin position="139"/>
        <end position="429"/>
    </location>
</feature>
<feature type="transmembrane region" description="Helical" evidence="3">
    <location>
        <begin position="426"/>
        <end position="448"/>
    </location>
</feature>
<feature type="transmembrane region" description="Helical" evidence="3">
    <location>
        <begin position="12"/>
        <end position="33"/>
    </location>
</feature>
<dbReference type="GO" id="GO:0012505">
    <property type="term" value="C:endomembrane system"/>
    <property type="evidence" value="ECO:0007669"/>
    <property type="project" value="UniProtKB-SubCell"/>
</dbReference>
<dbReference type="Pfam" id="PF00361">
    <property type="entry name" value="Proton_antipo_M"/>
    <property type="match status" value="1"/>
</dbReference>
<dbReference type="KEGG" id="deo:CAY53_09105"/>
<dbReference type="InterPro" id="IPR001750">
    <property type="entry name" value="ND/Mrp_TM"/>
</dbReference>
<dbReference type="GO" id="GO:0016020">
    <property type="term" value="C:membrane"/>
    <property type="evidence" value="ECO:0007669"/>
    <property type="project" value="UniProtKB-SubCell"/>
</dbReference>
<feature type="transmembrane region" description="Helical" evidence="3">
    <location>
        <begin position="66"/>
        <end position="84"/>
    </location>
</feature>
<dbReference type="RefSeq" id="WP_104936853.1">
    <property type="nucleotide sequence ID" value="NZ_CP021255.1"/>
</dbReference>
<dbReference type="PANTHER" id="PTHR43373:SF1">
    <property type="entry name" value="NA(+)_H(+) ANTIPORTER SUBUNIT A"/>
    <property type="match status" value="1"/>
</dbReference>
<feature type="transmembrane region" description="Helical" evidence="3">
    <location>
        <begin position="174"/>
        <end position="195"/>
    </location>
</feature>
<keyword evidence="2 3" id="KW-0812">Transmembrane</keyword>
<feature type="transmembrane region" description="Helical" evidence="3">
    <location>
        <begin position="322"/>
        <end position="341"/>
    </location>
</feature>
<reference evidence="5 6" key="1">
    <citation type="journal article" date="2018" name="MBio">
        <title>Insights into the evolution of host association through the isolation and characterization of a novel human periodontal pathobiont, Desulfobulbus oralis.</title>
        <authorList>
            <person name="Cross K.L."/>
            <person name="Chirania P."/>
            <person name="Xiong W."/>
            <person name="Beall C.J."/>
            <person name="Elkins J.G."/>
            <person name="Giannone R.J."/>
            <person name="Griffen A.L."/>
            <person name="Guss A.M."/>
            <person name="Hettich R.L."/>
            <person name="Joshi S.S."/>
            <person name="Mokrzan E.M."/>
            <person name="Martin R.K."/>
            <person name="Zhulin I.B."/>
            <person name="Leys E.J."/>
            <person name="Podar M."/>
        </authorList>
    </citation>
    <scope>NUCLEOTIDE SEQUENCE [LARGE SCALE GENOMIC DNA]</scope>
    <source>
        <strain evidence="5 6">ORNL</strain>
    </source>
</reference>
<feature type="transmembrane region" description="Helical" evidence="3">
    <location>
        <begin position="468"/>
        <end position="491"/>
    </location>
</feature>
<evidence type="ECO:0000256" key="3">
    <source>
        <dbReference type="SAM" id="Phobius"/>
    </source>
</evidence>
<keyword evidence="3" id="KW-1133">Transmembrane helix</keyword>
<feature type="transmembrane region" description="Helical" evidence="3">
    <location>
        <begin position="252"/>
        <end position="279"/>
    </location>
</feature>
<feature type="transmembrane region" description="Helical" evidence="3">
    <location>
        <begin position="132"/>
        <end position="162"/>
    </location>
</feature>
<dbReference type="OrthoDB" id="9805769at2"/>
<organism evidence="5 6">
    <name type="scientific">Desulfobulbus oralis</name>
    <dbReference type="NCBI Taxonomy" id="1986146"/>
    <lineage>
        <taxon>Bacteria</taxon>
        <taxon>Pseudomonadati</taxon>
        <taxon>Thermodesulfobacteriota</taxon>
        <taxon>Desulfobulbia</taxon>
        <taxon>Desulfobulbales</taxon>
        <taxon>Desulfobulbaceae</taxon>
        <taxon>Desulfobulbus</taxon>
    </lineage>
</organism>
<feature type="transmembrane region" description="Helical" evidence="3">
    <location>
        <begin position="219"/>
        <end position="240"/>
    </location>
</feature>
<proteinExistence type="predicted"/>
<evidence type="ECO:0000259" key="4">
    <source>
        <dbReference type="Pfam" id="PF00361"/>
    </source>
</evidence>
<keyword evidence="3" id="KW-0472">Membrane</keyword>
<evidence type="ECO:0000313" key="6">
    <source>
        <dbReference type="Proteomes" id="UP000239867"/>
    </source>
</evidence>
<protein>
    <recommendedName>
        <fullName evidence="4">NADH:quinone oxidoreductase/Mrp antiporter transmembrane domain-containing protein</fullName>
    </recommendedName>
</protein>
<evidence type="ECO:0000256" key="1">
    <source>
        <dbReference type="ARBA" id="ARBA00004127"/>
    </source>
</evidence>
<feature type="transmembrane region" description="Helical" evidence="3">
    <location>
        <begin position="291"/>
        <end position="310"/>
    </location>
</feature>
<name>A0A2L1GPQ4_9BACT</name>
<dbReference type="InterPro" id="IPR050616">
    <property type="entry name" value="CPA3_Na-H_Antiporter_A"/>
</dbReference>
<feature type="transmembrane region" description="Helical" evidence="3">
    <location>
        <begin position="40"/>
        <end position="60"/>
    </location>
</feature>
<dbReference type="AlphaFoldDB" id="A0A2L1GPQ4"/>
<accession>A0A2L1GPQ4</accession>
<dbReference type="Proteomes" id="UP000239867">
    <property type="component" value="Chromosome"/>
</dbReference>
<dbReference type="EMBL" id="CP021255">
    <property type="protein sequence ID" value="AVD71607.1"/>
    <property type="molecule type" value="Genomic_DNA"/>
</dbReference>
<comment type="subcellular location">
    <subcellularLocation>
        <location evidence="1">Endomembrane system</location>
        <topology evidence="1">Multi-pass membrane protein</topology>
    </subcellularLocation>
    <subcellularLocation>
        <location evidence="2">Membrane</location>
        <topology evidence="2">Multi-pass membrane protein</topology>
    </subcellularLocation>
</comment>
<feature type="transmembrane region" description="Helical" evidence="3">
    <location>
        <begin position="388"/>
        <end position="414"/>
    </location>
</feature>
<sequence length="496" mass="51633">MPEIAFATPIPVTSIAPLLAVLVPAAGTAVIFVLRRHCRLHCGIICAVAMLQLAASLYCLPAIQQGLALTYPVLHLLPGLALEFRADGLSLIPALALPGGWLLLALYAQFFLAAQPERQGGDRSCQALIITAASAVVFAGNLLTLCLCFCLLLLFSCLLMAGKRETGSAGAGRLYPSGLLFSALLSLLPLLLLIYSHTGTLHFSDDVSHGILENKAPDALMLLLYVLCMLGFVATGFMLPHGWTSGDLAARLPVTVLIQTLAVGNAGAFATVRVLLSIFGLGTLQRLHLDLATAWFFGGIAVVAAVCALLRSQLPERLTCSTISSLACIIMAAGMASPAAISGGMFLFASHSAAKLTAWFAAGMLLYRNRQTDLSAFAGAGRQAPIIFTLFILAVLSLGGIAPLAGFGSLWLMVNGAFAARHAEMIFVLAAVAILHLLAFAPFVHAGFCQPPAGKVAGQGRNAPAVRLLPLMAAGALTLGLDLIPFCLSGAGTALR</sequence>
<gene>
    <name evidence="5" type="ORF">CAY53_09105</name>
</gene>
<keyword evidence="6" id="KW-1185">Reference proteome</keyword>